<evidence type="ECO:0000256" key="2">
    <source>
        <dbReference type="ARBA" id="ARBA00022840"/>
    </source>
</evidence>
<dbReference type="InterPro" id="IPR025662">
    <property type="entry name" value="Sigma_54_int_dom_ATP-bd_1"/>
</dbReference>
<keyword evidence="3" id="KW-0805">Transcription regulation</keyword>
<dbReference type="SMART" id="SM00382">
    <property type="entry name" value="AAA"/>
    <property type="match status" value="1"/>
</dbReference>
<evidence type="ECO:0000256" key="5">
    <source>
        <dbReference type="ARBA" id="ARBA00023163"/>
    </source>
</evidence>
<dbReference type="InterPro" id="IPR003593">
    <property type="entry name" value="AAA+_ATPase"/>
</dbReference>
<dbReference type="InterPro" id="IPR002078">
    <property type="entry name" value="Sigma_54_int"/>
</dbReference>
<dbReference type="Gene3D" id="1.10.10.60">
    <property type="entry name" value="Homeodomain-like"/>
    <property type="match status" value="1"/>
</dbReference>
<keyword evidence="5" id="KW-0804">Transcription</keyword>
<keyword evidence="8" id="KW-1185">Reference proteome</keyword>
<dbReference type="InterPro" id="IPR058031">
    <property type="entry name" value="AAA_lid_NorR"/>
</dbReference>
<dbReference type="InterPro" id="IPR025943">
    <property type="entry name" value="Sigma_54_int_dom_ATP-bd_2"/>
</dbReference>
<organism evidence="7 8">
    <name type="scientific">Nitrospira defluvii</name>
    <dbReference type="NCBI Taxonomy" id="330214"/>
    <lineage>
        <taxon>Bacteria</taxon>
        <taxon>Pseudomonadati</taxon>
        <taxon>Nitrospirota</taxon>
        <taxon>Nitrospiria</taxon>
        <taxon>Nitrospirales</taxon>
        <taxon>Nitrospiraceae</taxon>
        <taxon>Nitrospira</taxon>
    </lineage>
</organism>
<feature type="domain" description="Sigma-54 factor interaction" evidence="6">
    <location>
        <begin position="163"/>
        <end position="392"/>
    </location>
</feature>
<dbReference type="Pfam" id="PF02954">
    <property type="entry name" value="HTH_8"/>
    <property type="match status" value="1"/>
</dbReference>
<sequence length="467" mass="50521">MAGSHAPTGPLSPFADPILAARLEALRQLADGLTDRVAVMDRELNVVYANDAAWGKSGKPPAGTKPAKCYESFVQKKDPCGTCPAESVFATGEVLTVSCNTSGDGTACGMHQAFPLVSSGGDVGSILVLFHKRPEPLGIPASLPQHQPGASRPERTASRLGDLVGASPAMNQLFEMIRLVADSSATVLIQGESGTGKELVARTIHQTSYRREKPFVVVDCGALPETLLESELFGHVKGAFTGAAGAKPGLFEEADGGTIFLDEIADTSPTFQAKLLRVLQEGEIKRVGGTQPIKIDVRVVSATNKDLTDLVKAKAFRQDLYYRLAVLPVHLPPLRERRADIPLLVEKFVGDSCQRHRQELRRVSEEAMCALTAAPWPGNVRELQHYIERAVVTTTHQELTCADLVAVGSHVEATDLRTVGRYAARQAERVRILQALQQTSGNRVKAARLLKISRASLYNKLHEFDIR</sequence>
<dbReference type="PRINTS" id="PR01590">
    <property type="entry name" value="HTHFIS"/>
</dbReference>
<dbReference type="InterPro" id="IPR025944">
    <property type="entry name" value="Sigma_54_int_dom_CS"/>
</dbReference>
<keyword evidence="2" id="KW-0067">ATP-binding</keyword>
<dbReference type="InterPro" id="IPR035965">
    <property type="entry name" value="PAS-like_dom_sf"/>
</dbReference>
<dbReference type="PROSITE" id="PS00688">
    <property type="entry name" value="SIGMA54_INTERACT_3"/>
    <property type="match status" value="1"/>
</dbReference>
<name>A0ABM8RNE6_9BACT</name>
<dbReference type="PROSITE" id="PS00676">
    <property type="entry name" value="SIGMA54_INTERACT_2"/>
    <property type="match status" value="1"/>
</dbReference>
<dbReference type="PANTHER" id="PTHR32071">
    <property type="entry name" value="TRANSCRIPTIONAL REGULATORY PROTEIN"/>
    <property type="match status" value="1"/>
</dbReference>
<evidence type="ECO:0000259" key="6">
    <source>
        <dbReference type="PROSITE" id="PS50045"/>
    </source>
</evidence>
<proteinExistence type="predicted"/>
<dbReference type="RefSeq" id="WP_213042825.1">
    <property type="nucleotide sequence ID" value="NZ_CAJNBJ010000016.1"/>
</dbReference>
<dbReference type="EMBL" id="CAJNBJ010000016">
    <property type="protein sequence ID" value="CAE6762212.1"/>
    <property type="molecule type" value="Genomic_DNA"/>
</dbReference>
<dbReference type="Gene3D" id="1.10.8.60">
    <property type="match status" value="1"/>
</dbReference>
<evidence type="ECO:0000313" key="8">
    <source>
        <dbReference type="Proteomes" id="UP000675880"/>
    </source>
</evidence>
<dbReference type="Pfam" id="PF00158">
    <property type="entry name" value="Sigma54_activat"/>
    <property type="match status" value="1"/>
</dbReference>
<dbReference type="Pfam" id="PF25601">
    <property type="entry name" value="AAA_lid_14"/>
    <property type="match status" value="1"/>
</dbReference>
<dbReference type="InterPro" id="IPR009057">
    <property type="entry name" value="Homeodomain-like_sf"/>
</dbReference>
<keyword evidence="1" id="KW-0547">Nucleotide-binding</keyword>
<dbReference type="SUPFAM" id="SSF52540">
    <property type="entry name" value="P-loop containing nucleoside triphosphate hydrolases"/>
    <property type="match status" value="1"/>
</dbReference>
<keyword evidence="4" id="KW-0238">DNA-binding</keyword>
<evidence type="ECO:0000256" key="4">
    <source>
        <dbReference type="ARBA" id="ARBA00023125"/>
    </source>
</evidence>
<evidence type="ECO:0000256" key="3">
    <source>
        <dbReference type="ARBA" id="ARBA00023015"/>
    </source>
</evidence>
<evidence type="ECO:0000313" key="7">
    <source>
        <dbReference type="EMBL" id="CAE6762212.1"/>
    </source>
</evidence>
<dbReference type="PROSITE" id="PS00675">
    <property type="entry name" value="SIGMA54_INTERACT_1"/>
    <property type="match status" value="1"/>
</dbReference>
<dbReference type="Gene3D" id="3.40.50.300">
    <property type="entry name" value="P-loop containing nucleotide triphosphate hydrolases"/>
    <property type="match status" value="1"/>
</dbReference>
<dbReference type="SUPFAM" id="SSF55785">
    <property type="entry name" value="PYP-like sensor domain (PAS domain)"/>
    <property type="match status" value="1"/>
</dbReference>
<evidence type="ECO:0000256" key="1">
    <source>
        <dbReference type="ARBA" id="ARBA00022741"/>
    </source>
</evidence>
<dbReference type="InterPro" id="IPR027417">
    <property type="entry name" value="P-loop_NTPase"/>
</dbReference>
<accession>A0ABM8RNE6</accession>
<reference evidence="7 8" key="1">
    <citation type="submission" date="2021-02" db="EMBL/GenBank/DDBJ databases">
        <authorList>
            <person name="Han P."/>
        </authorList>
    </citation>
    <scope>NUCLEOTIDE SEQUENCE [LARGE SCALE GENOMIC DNA]</scope>
    <source>
        <strain evidence="7">Candidatus Nitrospira sp. ZN2</strain>
    </source>
</reference>
<gene>
    <name evidence="7" type="ORF">NSPZN2_30700</name>
</gene>
<dbReference type="InterPro" id="IPR002197">
    <property type="entry name" value="HTH_Fis"/>
</dbReference>
<comment type="caution">
    <text evidence="7">The sequence shown here is derived from an EMBL/GenBank/DDBJ whole genome shotgun (WGS) entry which is preliminary data.</text>
</comment>
<dbReference type="PROSITE" id="PS50045">
    <property type="entry name" value="SIGMA54_INTERACT_4"/>
    <property type="match status" value="1"/>
</dbReference>
<dbReference type="Proteomes" id="UP000675880">
    <property type="component" value="Unassembled WGS sequence"/>
</dbReference>
<protein>
    <submittedName>
        <fullName evidence="7">Sigma-54 factor interaction domain-containing protein</fullName>
    </submittedName>
</protein>
<dbReference type="SUPFAM" id="SSF46689">
    <property type="entry name" value="Homeodomain-like"/>
    <property type="match status" value="1"/>
</dbReference>
<dbReference type="CDD" id="cd00009">
    <property type="entry name" value="AAA"/>
    <property type="match status" value="1"/>
</dbReference>